<feature type="transmembrane region" description="Helical" evidence="1">
    <location>
        <begin position="177"/>
        <end position="195"/>
    </location>
</feature>
<protein>
    <recommendedName>
        <fullName evidence="4">ABC transporter permease</fullName>
    </recommendedName>
</protein>
<sequence>MSLNKKTWHYITLSTKFKIQMNWHLFNILIGLLVFAVLSSAFGGSSSFSTNEYGKADITYVSSDLAFIFVLIWAFVVGWTLARPAFREMDFSFVSNRFTSHMSSILYIGFASVIGGLIGFFSIFLGKALYFLFYSTDSVIIAQPYTIKEIFIGAIVTISLAFLLATVGYFVGELVNWNQAFIFILPALIIGNIVLDTKIEGTLGIGQLVMIFSMETEWWVLFLKVLGFSILIYTIVMLFTRRMEVRT</sequence>
<reference evidence="2 3" key="1">
    <citation type="submission" date="2021-04" db="EMBL/GenBank/DDBJ databases">
        <title>Allobacillus sp. nov. SKP8-2 isolated from shrimp paste.</title>
        <authorList>
            <person name="Tanasupawat S."/>
            <person name="Yiamsombat S."/>
            <person name="Kanchanasin P."/>
            <person name="Kuncharoen N."/>
        </authorList>
    </citation>
    <scope>NUCLEOTIDE SEQUENCE [LARGE SCALE GENOMIC DNA]</scope>
    <source>
        <strain evidence="2 3">SKP8-2</strain>
    </source>
</reference>
<feature type="transmembrane region" description="Helical" evidence="1">
    <location>
        <begin position="150"/>
        <end position="170"/>
    </location>
</feature>
<keyword evidence="1" id="KW-0472">Membrane</keyword>
<proteinExistence type="predicted"/>
<evidence type="ECO:0008006" key="4">
    <source>
        <dbReference type="Google" id="ProtNLM"/>
    </source>
</evidence>
<feature type="transmembrane region" description="Helical" evidence="1">
    <location>
        <begin position="218"/>
        <end position="239"/>
    </location>
</feature>
<gene>
    <name evidence="2" type="ORF">KC820_07360</name>
</gene>
<accession>A0A941CUK4</accession>
<dbReference type="EMBL" id="JAGSIE010000020">
    <property type="protein sequence ID" value="MBR7553969.1"/>
    <property type="molecule type" value="Genomic_DNA"/>
</dbReference>
<evidence type="ECO:0000313" key="2">
    <source>
        <dbReference type="EMBL" id="MBR7553969.1"/>
    </source>
</evidence>
<comment type="caution">
    <text evidence="2">The sequence shown here is derived from an EMBL/GenBank/DDBJ whole genome shotgun (WGS) entry which is preliminary data.</text>
</comment>
<dbReference type="Proteomes" id="UP000675431">
    <property type="component" value="Unassembled WGS sequence"/>
</dbReference>
<organism evidence="2 3">
    <name type="scientific">Allobacillus saliphilus</name>
    <dbReference type="NCBI Taxonomy" id="2912308"/>
    <lineage>
        <taxon>Bacteria</taxon>
        <taxon>Bacillati</taxon>
        <taxon>Bacillota</taxon>
        <taxon>Bacilli</taxon>
        <taxon>Bacillales</taxon>
        <taxon>Bacillaceae</taxon>
        <taxon>Allobacillus</taxon>
    </lineage>
</organism>
<keyword evidence="1" id="KW-1133">Transmembrane helix</keyword>
<feature type="transmembrane region" description="Helical" evidence="1">
    <location>
        <begin position="21"/>
        <end position="45"/>
    </location>
</feature>
<keyword evidence="1" id="KW-0812">Transmembrane</keyword>
<evidence type="ECO:0000256" key="1">
    <source>
        <dbReference type="SAM" id="Phobius"/>
    </source>
</evidence>
<feature type="transmembrane region" description="Helical" evidence="1">
    <location>
        <begin position="106"/>
        <end position="130"/>
    </location>
</feature>
<dbReference type="RefSeq" id="WP_212369847.1">
    <property type="nucleotide sequence ID" value="NZ_JAGSIE010000020.1"/>
</dbReference>
<evidence type="ECO:0000313" key="3">
    <source>
        <dbReference type="Proteomes" id="UP000675431"/>
    </source>
</evidence>
<name>A0A941CUK4_9BACI</name>
<dbReference type="AlphaFoldDB" id="A0A941CUK4"/>
<keyword evidence="3" id="KW-1185">Reference proteome</keyword>
<feature type="transmembrane region" description="Helical" evidence="1">
    <location>
        <begin position="65"/>
        <end position="86"/>
    </location>
</feature>